<dbReference type="SUPFAM" id="SSF56672">
    <property type="entry name" value="DNA/RNA polymerases"/>
    <property type="match status" value="1"/>
</dbReference>
<dbReference type="Pfam" id="PF22936">
    <property type="entry name" value="Pol_BBD"/>
    <property type="match status" value="1"/>
</dbReference>
<comment type="caution">
    <text evidence="9">The sequence shown here is derived from an EMBL/GenBank/DDBJ whole genome shotgun (WGS) entry which is preliminary data.</text>
</comment>
<dbReference type="InterPro" id="IPR039537">
    <property type="entry name" value="Retrotran_Ty1/copia-like"/>
</dbReference>
<dbReference type="InterPro" id="IPR013103">
    <property type="entry name" value="RVT_2"/>
</dbReference>
<keyword evidence="5" id="KW-0863">Zinc-finger</keyword>
<feature type="compositionally biased region" description="Polar residues" evidence="6">
    <location>
        <begin position="427"/>
        <end position="440"/>
    </location>
</feature>
<evidence type="ECO:0000256" key="4">
    <source>
        <dbReference type="ARBA" id="ARBA00022801"/>
    </source>
</evidence>
<feature type="compositionally biased region" description="Basic and acidic residues" evidence="6">
    <location>
        <begin position="390"/>
        <end position="404"/>
    </location>
</feature>
<organism evidence="9 10">
    <name type="scientific">Centaurea solstitialis</name>
    <name type="common">yellow star-thistle</name>
    <dbReference type="NCBI Taxonomy" id="347529"/>
    <lineage>
        <taxon>Eukaryota</taxon>
        <taxon>Viridiplantae</taxon>
        <taxon>Streptophyta</taxon>
        <taxon>Embryophyta</taxon>
        <taxon>Tracheophyta</taxon>
        <taxon>Spermatophyta</taxon>
        <taxon>Magnoliopsida</taxon>
        <taxon>eudicotyledons</taxon>
        <taxon>Gunneridae</taxon>
        <taxon>Pentapetalae</taxon>
        <taxon>asterids</taxon>
        <taxon>campanulids</taxon>
        <taxon>Asterales</taxon>
        <taxon>Asteraceae</taxon>
        <taxon>Carduoideae</taxon>
        <taxon>Cardueae</taxon>
        <taxon>Centaureinae</taxon>
        <taxon>Centaurea</taxon>
    </lineage>
</organism>
<evidence type="ECO:0000313" key="10">
    <source>
        <dbReference type="Proteomes" id="UP001172457"/>
    </source>
</evidence>
<evidence type="ECO:0000256" key="3">
    <source>
        <dbReference type="ARBA" id="ARBA00022750"/>
    </source>
</evidence>
<feature type="region of interest" description="Disordered" evidence="6">
    <location>
        <begin position="1145"/>
        <end position="1206"/>
    </location>
</feature>
<dbReference type="Pfam" id="PF25597">
    <property type="entry name" value="SH3_retrovirus"/>
    <property type="match status" value="1"/>
</dbReference>
<evidence type="ECO:0000256" key="6">
    <source>
        <dbReference type="SAM" id="MobiDB-lite"/>
    </source>
</evidence>
<evidence type="ECO:0000256" key="1">
    <source>
        <dbReference type="ARBA" id="ARBA00022670"/>
    </source>
</evidence>
<dbReference type="SMART" id="SM00343">
    <property type="entry name" value="ZnF_C2HC"/>
    <property type="match status" value="1"/>
</dbReference>
<sequence>MSKEILGIGSETRPPVLVMGEYQQWKRRMIHFLDMLDGNLMKSIREGPIRPTVTVAAVPKTDTCPELPSYVVEKPVEMFNPEQRARHLVDKRALTLLIMALPNDMYARVDSLTNARDVWLEIEQQMQGGDTALESQKESALNAYEGFKARETESLTESYQRLNAFVNDLRRLGIEKSKYEVNVKFLKNLTSAWQNLAINLQLSRNLGIMGLHDLFSMMVQHEEFITGGKFKNTVDPLALAAVPCGGSNSAPFQHQQYNNSSPQQYNHSPPQHYQENYNQEFNGNYGSNYQEFNSNYGPSYQHPDDPLIISISDDELFHVNESLALISNIVQKLNSKRGYSRPRGSGYPSGGRMGQGRGGHYQQERVQFGNQGRGGHQQGDRYQNQHPRRYRGDQGQYREARGSYRDNTYLDYQGGPGDQGDWRGQVSHINYRQNQRNYTPESGYIDRQGYGSGYEGGQDGRRDDGRYGRFEGSQGGRGYGQDQERNYSGFEGQTDHGNRIYPEGNHQSGSSRQAPREGHHQGPVEIGDQRLNAPPAPVNSGTPTPAPQKIASATTSCFKCGKLGHYANNCPVRYKDAAYFEKKAALMRKKEKGVALLVDEENWVCEEESSDEEDHLVGGPCLMADFEGTEAVGPSTYRNLDASEISHVWYFDSGAHTHMTGQRSFIFDYVEKFEGYIKTADRTPLPILGSGKITNGKYIIKGVRYVEGLGYNMFSSSQFCDNGYWVKTFQYGSDVNDEDNNAILSARRNGNLYTTVFHSIPQTHPQFEANPKNAICLLSKASKGDSWLWHRRLCHQNFKDMNKLVSKGLVRGLPELRLSKDTLCPACEQGKMTRSSHPPRMDTNCQSPLDLIHMDLCGPMRVESLARKKYMLVLVDEFSRFTWIEFLRDKSESAERIIAFIKRTQVLLGRRVRKIRSDNGTEFRNAKLQSFLEEVGITHNFSAVRTPQQNGVVERKNRTLVEAARSMMAHSGVPQQFWAEAVSTASYTQNRTLIVKRTGKTAYEMVEQRKPNIDFFRVFGCKCYVLNDRDNLGKFDPKSDESIFIGYSHNSKAYRVFNKRTRTILESSNVDFSESETYLNASSSNVSASFPELSPSPPSTDPSSNFSALDFLDLAEYDLHTLTSPIVVPAPTGSTTTTVTSDAFVTEPSSSTSTHSVTPESAAPPSEVSSAASPASDQEQTPHPVLTPIPEEAPLPSPSTAQRSYAQVVREPRLEAAPRVNQAEGSSSGNLEEVFVVQDENDATNNRQAYVTHPHTRRWTKDHPPSQIIGSPSQPVNTRSAKHTENLILFGGFLSDFEPSDVWQALTDPDWVIAMQDELAEFERNKVWRLVERPWGKTIIGLKWILRNKTDENNLIIRNKARLVAKGYRQQEGIDYDETYAPVARIEAIRIFLAYAAHKNMTVYQMDVKCAFLNGVLQEEVYVEQPEGFVDSRFPNHVYILDKALYGLKQAPRAWYETLTDYLLGVGYKKGTIDPTLFLKKSGKDLIIVQIYVDDIIFASTKPEMCQEFENTMKSQFKMSMMGELTFFLGLQVRQRPDGIFINQAKYVQDLLKRFDFGGSNSAATPMPRNFQLSADTSGKPVDQKTYRAIIGSLLYLTSSRPDIVFSTGVCARFQCDPRDSHLSAVKRILRYLKGTPDFGLWYPKDSGFELIAYTDSDHAGCKLNRKSTSGACQFLGDKLVSWSSRKQTCVSLSTAEAEYVAAACCCSQVLWMKTQLADFGYTMHRIPIYCDSKSAIQITANPVQHSRTKHIDIRYHFIKDHVEKGNIELYFVESDYQLADLFTKPFDEKRVDPHYDFWLLQIRTRSKPSETHQGAAEYMS</sequence>
<dbReference type="InterPro" id="IPR012337">
    <property type="entry name" value="RNaseH-like_sf"/>
</dbReference>
<dbReference type="InterPro" id="IPR025724">
    <property type="entry name" value="GAG-pre-integrase_dom"/>
</dbReference>
<dbReference type="Pfam" id="PF00098">
    <property type="entry name" value="zf-CCHC"/>
    <property type="match status" value="1"/>
</dbReference>
<reference evidence="9" key="1">
    <citation type="submission" date="2023-03" db="EMBL/GenBank/DDBJ databases">
        <title>Chromosome-scale reference genome and RAD-based genetic map of yellow starthistle (Centaurea solstitialis) reveal putative structural variation and QTLs associated with invader traits.</title>
        <authorList>
            <person name="Reatini B."/>
            <person name="Cang F.A."/>
            <person name="Jiang Q."/>
            <person name="Mckibben M.T.W."/>
            <person name="Barker M.S."/>
            <person name="Rieseberg L.H."/>
            <person name="Dlugosch K.M."/>
        </authorList>
    </citation>
    <scope>NUCLEOTIDE SEQUENCE</scope>
    <source>
        <strain evidence="9">CAN-66</strain>
        <tissue evidence="9">Leaf</tissue>
    </source>
</reference>
<dbReference type="SUPFAM" id="SSF53098">
    <property type="entry name" value="Ribonuclease H-like"/>
    <property type="match status" value="1"/>
</dbReference>
<keyword evidence="2" id="KW-0479">Metal-binding</keyword>
<feature type="region of interest" description="Disordered" evidence="6">
    <location>
        <begin position="336"/>
        <end position="549"/>
    </location>
</feature>
<dbReference type="PROSITE" id="PS50158">
    <property type="entry name" value="ZF_CCHC"/>
    <property type="match status" value="1"/>
</dbReference>
<dbReference type="EMBL" id="JARYMX010000001">
    <property type="protein sequence ID" value="KAJ9566539.1"/>
    <property type="molecule type" value="Genomic_DNA"/>
</dbReference>
<feature type="domain" description="CCHC-type" evidence="7">
    <location>
        <begin position="557"/>
        <end position="571"/>
    </location>
</feature>
<name>A0AA38WUW2_9ASTR</name>
<evidence type="ECO:0000256" key="2">
    <source>
        <dbReference type="ARBA" id="ARBA00022723"/>
    </source>
</evidence>
<keyword evidence="4" id="KW-0378">Hydrolase</keyword>
<keyword evidence="1" id="KW-0645">Protease</keyword>
<feature type="compositionally biased region" description="Pro residues" evidence="6">
    <location>
        <begin position="1185"/>
        <end position="1197"/>
    </location>
</feature>
<keyword evidence="5" id="KW-0862">Zinc</keyword>
<dbReference type="Pfam" id="PF00665">
    <property type="entry name" value="rve"/>
    <property type="match status" value="1"/>
</dbReference>
<gene>
    <name evidence="9" type="ORF">OSB04_002505</name>
</gene>
<dbReference type="PANTHER" id="PTHR42648">
    <property type="entry name" value="TRANSPOSASE, PUTATIVE-RELATED"/>
    <property type="match status" value="1"/>
</dbReference>
<feature type="compositionally biased region" description="Gly residues" evidence="6">
    <location>
        <begin position="347"/>
        <end position="359"/>
    </location>
</feature>
<dbReference type="Gene3D" id="3.30.420.10">
    <property type="entry name" value="Ribonuclease H-like superfamily/Ribonuclease H"/>
    <property type="match status" value="1"/>
</dbReference>
<evidence type="ECO:0008006" key="11">
    <source>
        <dbReference type="Google" id="ProtNLM"/>
    </source>
</evidence>
<dbReference type="GO" id="GO:0008270">
    <property type="term" value="F:zinc ion binding"/>
    <property type="evidence" value="ECO:0007669"/>
    <property type="project" value="UniProtKB-KW"/>
</dbReference>
<proteinExistence type="predicted"/>
<dbReference type="SUPFAM" id="SSF57756">
    <property type="entry name" value="Retrovirus zinc finger-like domains"/>
    <property type="match status" value="1"/>
</dbReference>
<dbReference type="InterPro" id="IPR036875">
    <property type="entry name" value="Znf_CCHC_sf"/>
</dbReference>
<dbReference type="CDD" id="cd09272">
    <property type="entry name" value="RNase_HI_RT_Ty1"/>
    <property type="match status" value="1"/>
</dbReference>
<dbReference type="Proteomes" id="UP001172457">
    <property type="component" value="Chromosome 1"/>
</dbReference>
<dbReference type="GO" id="GO:0015074">
    <property type="term" value="P:DNA integration"/>
    <property type="evidence" value="ECO:0007669"/>
    <property type="project" value="InterPro"/>
</dbReference>
<keyword evidence="10" id="KW-1185">Reference proteome</keyword>
<feature type="compositionally biased region" description="Basic and acidic residues" evidence="6">
    <location>
        <begin position="458"/>
        <end position="469"/>
    </location>
</feature>
<evidence type="ECO:0000259" key="7">
    <source>
        <dbReference type="PROSITE" id="PS50158"/>
    </source>
</evidence>
<dbReference type="InterPro" id="IPR001584">
    <property type="entry name" value="Integrase_cat-core"/>
</dbReference>
<dbReference type="InterPro" id="IPR036397">
    <property type="entry name" value="RNaseH_sf"/>
</dbReference>
<feature type="compositionally biased region" description="Low complexity" evidence="6">
    <location>
        <begin position="253"/>
        <end position="271"/>
    </location>
</feature>
<dbReference type="PANTHER" id="PTHR42648:SF32">
    <property type="entry name" value="RIBONUCLEASE H-LIKE DOMAIN, GAG-PRE-INTEGRASE DOMAIN PROTEIN-RELATED"/>
    <property type="match status" value="1"/>
</dbReference>
<feature type="domain" description="Integrase catalytic" evidence="8">
    <location>
        <begin position="844"/>
        <end position="1010"/>
    </location>
</feature>
<dbReference type="GO" id="GO:0003676">
    <property type="term" value="F:nucleic acid binding"/>
    <property type="evidence" value="ECO:0007669"/>
    <property type="project" value="InterPro"/>
</dbReference>
<dbReference type="InterPro" id="IPR043502">
    <property type="entry name" value="DNA/RNA_pol_sf"/>
</dbReference>
<evidence type="ECO:0000256" key="5">
    <source>
        <dbReference type="PROSITE-ProRule" id="PRU00047"/>
    </source>
</evidence>
<dbReference type="GO" id="GO:0004190">
    <property type="term" value="F:aspartic-type endopeptidase activity"/>
    <property type="evidence" value="ECO:0007669"/>
    <property type="project" value="UniProtKB-KW"/>
</dbReference>
<dbReference type="Pfam" id="PF14223">
    <property type="entry name" value="Retrotran_gag_2"/>
    <property type="match status" value="1"/>
</dbReference>
<feature type="region of interest" description="Disordered" evidence="6">
    <location>
        <begin position="250"/>
        <end position="271"/>
    </location>
</feature>
<evidence type="ECO:0000313" key="9">
    <source>
        <dbReference type="EMBL" id="KAJ9566539.1"/>
    </source>
</evidence>
<dbReference type="InterPro" id="IPR001878">
    <property type="entry name" value="Znf_CCHC"/>
</dbReference>
<keyword evidence="3" id="KW-0064">Aspartyl protease</keyword>
<dbReference type="InterPro" id="IPR057670">
    <property type="entry name" value="SH3_retrovirus"/>
</dbReference>
<feature type="compositionally biased region" description="Low complexity" evidence="6">
    <location>
        <begin position="1265"/>
        <end position="1275"/>
    </location>
</feature>
<dbReference type="Pfam" id="PF07727">
    <property type="entry name" value="RVT_2"/>
    <property type="match status" value="1"/>
</dbReference>
<dbReference type="Gene3D" id="4.10.60.10">
    <property type="entry name" value="Zinc finger, CCHC-type"/>
    <property type="match status" value="1"/>
</dbReference>
<evidence type="ECO:0000259" key="8">
    <source>
        <dbReference type="PROSITE" id="PS50994"/>
    </source>
</evidence>
<dbReference type="InterPro" id="IPR054722">
    <property type="entry name" value="PolX-like_BBD"/>
</dbReference>
<feature type="region of interest" description="Disordered" evidence="6">
    <location>
        <begin position="1256"/>
        <end position="1278"/>
    </location>
</feature>
<protein>
    <recommendedName>
        <fullName evidence="11">Gag-pol polyprotein</fullName>
    </recommendedName>
</protein>
<accession>A0AA38WUW2</accession>
<dbReference type="GO" id="GO:0006508">
    <property type="term" value="P:proteolysis"/>
    <property type="evidence" value="ECO:0007669"/>
    <property type="project" value="UniProtKB-KW"/>
</dbReference>
<feature type="compositionally biased region" description="Low complexity" evidence="6">
    <location>
        <begin position="1145"/>
        <end position="1176"/>
    </location>
</feature>
<dbReference type="Pfam" id="PF13976">
    <property type="entry name" value="gag_pre-integrs"/>
    <property type="match status" value="1"/>
</dbReference>
<dbReference type="PROSITE" id="PS50994">
    <property type="entry name" value="INTEGRASE"/>
    <property type="match status" value="1"/>
</dbReference>